<reference evidence="19" key="4">
    <citation type="journal article" date="2022" name="PLoS Pathog.">
        <title>Chromosome-level genome of Schistosoma haematobium underpins genome-wide explorations of molecular variation.</title>
        <authorList>
            <person name="Stroehlein A.J."/>
            <person name="Korhonen P.K."/>
            <person name="Lee V.V."/>
            <person name="Ralph S.A."/>
            <person name="Mentink-Kane M."/>
            <person name="You H."/>
            <person name="McManus D.P."/>
            <person name="Tchuente L.T."/>
            <person name="Stothard J.R."/>
            <person name="Kaur P."/>
            <person name="Dudchenko O."/>
            <person name="Aiden E.L."/>
            <person name="Yang B."/>
            <person name="Yang H."/>
            <person name="Emery A.M."/>
            <person name="Webster B.L."/>
            <person name="Brindley P.J."/>
            <person name="Rollinson D."/>
            <person name="Chang B.C.H."/>
            <person name="Gasser R.B."/>
            <person name="Young N.D."/>
        </authorList>
    </citation>
    <scope>NUCLEOTIDE SEQUENCE</scope>
</reference>
<dbReference type="RefSeq" id="XP_035586799.1">
    <property type="nucleotide sequence ID" value="XM_035730621.2"/>
</dbReference>
<evidence type="ECO:0000256" key="18">
    <source>
        <dbReference type="PIRSR" id="PIRSR601508-3"/>
    </source>
</evidence>
<evidence type="ECO:0000256" key="1">
    <source>
        <dbReference type="ARBA" id="ARBA00004651"/>
    </source>
</evidence>
<evidence type="ECO:0000256" key="16">
    <source>
        <dbReference type="PIRSR" id="PIRSR601508-1"/>
    </source>
</evidence>
<feature type="binding site" evidence="16">
    <location>
        <position position="592"/>
    </location>
    <ligand>
        <name>L-glutamate</name>
        <dbReference type="ChEBI" id="CHEBI:29985"/>
    </ligand>
</feature>
<dbReference type="EMBL" id="AMPZ03000002">
    <property type="protein sequence ID" value="KAH9590135.1"/>
    <property type="molecule type" value="Genomic_DNA"/>
</dbReference>
<feature type="binding site" evidence="16">
    <location>
        <position position="590"/>
    </location>
    <ligand>
        <name>L-glutamate</name>
        <dbReference type="ChEBI" id="CHEBI:29985"/>
    </ligand>
</feature>
<feature type="site" description="Interaction with the cone snail toxin Con-ikot-ikot" evidence="17">
    <location>
        <position position="805"/>
    </location>
</feature>
<keyword evidence="12" id="KW-0628">Postsynaptic cell membrane</keyword>
<dbReference type="Gene3D" id="3.40.50.2300">
    <property type="match status" value="2"/>
</dbReference>
<dbReference type="AlphaFoldDB" id="A0A6A5DAD6"/>
<dbReference type="FunFam" id="3.40.190.10:FF:000078">
    <property type="entry name" value="glutamate receptor ionotropic, NMDA 3B"/>
    <property type="match status" value="1"/>
</dbReference>
<keyword evidence="4" id="KW-0812">Transmembrane</keyword>
<gene>
    <name evidence="19" type="primary">GRIN1_1</name>
    <name evidence="19" type="ORF">MS3_00002942</name>
</gene>
<dbReference type="SUPFAM" id="SSF53850">
    <property type="entry name" value="Periplasmic binding protein-like II"/>
    <property type="match status" value="1"/>
</dbReference>
<reference evidence="19" key="1">
    <citation type="journal article" date="2012" name="Nat. Genet.">
        <title>Whole-genome sequence of Schistosoma haematobium.</title>
        <authorList>
            <person name="Young N.D."/>
            <person name="Jex A.R."/>
            <person name="Li B."/>
            <person name="Liu S."/>
            <person name="Yang L."/>
            <person name="Xiong Z."/>
            <person name="Li Y."/>
            <person name="Cantacessi C."/>
            <person name="Hall R.S."/>
            <person name="Xu X."/>
            <person name="Chen F."/>
            <person name="Wu X."/>
            <person name="Zerlotini A."/>
            <person name="Oliveira G."/>
            <person name="Hofmann A."/>
            <person name="Zhang G."/>
            <person name="Fang X."/>
            <person name="Kang Y."/>
            <person name="Campbell B.E."/>
            <person name="Loukas A."/>
            <person name="Ranganathan S."/>
            <person name="Rollinson D."/>
            <person name="Rinaldi G."/>
            <person name="Brindley P.J."/>
            <person name="Yang H."/>
            <person name="Wang J."/>
            <person name="Wang J."/>
            <person name="Gasser R.B."/>
        </authorList>
    </citation>
    <scope>NUCLEOTIDE SEQUENCE</scope>
</reference>
<keyword evidence="14" id="KW-0407">Ion channel</keyword>
<dbReference type="GeneID" id="24588597"/>
<dbReference type="InterPro" id="IPR028082">
    <property type="entry name" value="Peripla_BP_I"/>
</dbReference>
<evidence type="ECO:0000256" key="3">
    <source>
        <dbReference type="ARBA" id="ARBA00022475"/>
    </source>
</evidence>
<dbReference type="GO" id="GO:0045211">
    <property type="term" value="C:postsynaptic membrane"/>
    <property type="evidence" value="ECO:0007669"/>
    <property type="project" value="UniProtKB-SubCell"/>
</dbReference>
<protein>
    <submittedName>
        <fullName evidence="19">Glutamate receptor ionotropic, NMDA 1</fullName>
    </submittedName>
</protein>
<keyword evidence="3" id="KW-1003">Cell membrane</keyword>
<evidence type="ECO:0000313" key="19">
    <source>
        <dbReference type="EMBL" id="KAH9590135.1"/>
    </source>
</evidence>
<keyword evidence="9" id="KW-0472">Membrane</keyword>
<dbReference type="SMART" id="SM00079">
    <property type="entry name" value="PBPe"/>
    <property type="match status" value="1"/>
</dbReference>
<keyword evidence="13" id="KW-1071">Ligand-gated ion channel</keyword>
<dbReference type="Pfam" id="PF00060">
    <property type="entry name" value="Lig_chan"/>
    <property type="match status" value="1"/>
</dbReference>
<dbReference type="SUPFAM" id="SSF53822">
    <property type="entry name" value="Periplasmic binding protein-like I"/>
    <property type="match status" value="1"/>
</dbReference>
<dbReference type="InterPro" id="IPR019594">
    <property type="entry name" value="Glu/Gly-bd"/>
</dbReference>
<evidence type="ECO:0000256" key="10">
    <source>
        <dbReference type="ARBA" id="ARBA00023170"/>
    </source>
</evidence>
<keyword evidence="5" id="KW-1133">Transmembrane helix</keyword>
<dbReference type="PRINTS" id="PR00177">
    <property type="entry name" value="NMDARECEPTOR"/>
</dbReference>
<evidence type="ECO:0000256" key="12">
    <source>
        <dbReference type="ARBA" id="ARBA00023257"/>
    </source>
</evidence>
<dbReference type="InterPro" id="IPR001320">
    <property type="entry name" value="Iontro_rcpt_C"/>
</dbReference>
<keyword evidence="20" id="KW-1185">Reference proteome</keyword>
<evidence type="ECO:0000256" key="5">
    <source>
        <dbReference type="ARBA" id="ARBA00022989"/>
    </source>
</evidence>
<keyword evidence="11" id="KW-0325">Glycoprotein</keyword>
<proteinExistence type="predicted"/>
<evidence type="ECO:0000256" key="17">
    <source>
        <dbReference type="PIRSR" id="PIRSR601508-2"/>
    </source>
</evidence>
<evidence type="ECO:0000256" key="6">
    <source>
        <dbReference type="ARBA" id="ARBA00023018"/>
    </source>
</evidence>
<dbReference type="PANTHER" id="PTHR18966">
    <property type="entry name" value="IONOTROPIC GLUTAMATE RECEPTOR"/>
    <property type="match status" value="1"/>
</dbReference>
<comment type="subcellular location">
    <subcellularLocation>
        <location evidence="1">Cell membrane</location>
        <topology evidence="1">Multi-pass membrane protein</topology>
    </subcellularLocation>
    <subcellularLocation>
        <location evidence="15">Postsynaptic cell membrane</location>
    </subcellularLocation>
</comment>
<feature type="binding site" evidence="16">
    <location>
        <position position="843"/>
    </location>
    <ligand>
        <name>L-glutamate</name>
        <dbReference type="ChEBI" id="CHEBI:29985"/>
    </ligand>
</feature>
<comment type="caution">
    <text evidence="19">The sequence shown here is derived from an EMBL/GenBank/DDBJ whole genome shotgun (WGS) entry which is preliminary data.</text>
</comment>
<evidence type="ECO:0000256" key="4">
    <source>
        <dbReference type="ARBA" id="ARBA00022692"/>
    </source>
</evidence>
<dbReference type="Pfam" id="PF01094">
    <property type="entry name" value="ANF_receptor"/>
    <property type="match status" value="1"/>
</dbReference>
<accession>A0A6A5DAD6</accession>
<reference evidence="19" key="3">
    <citation type="submission" date="2021-06" db="EMBL/GenBank/DDBJ databases">
        <title>Chromosome-level genome assembly for S. haematobium.</title>
        <authorList>
            <person name="Stroehlein A.J."/>
        </authorList>
    </citation>
    <scope>NUCLEOTIDE SEQUENCE</scope>
</reference>
<dbReference type="Pfam" id="PF10613">
    <property type="entry name" value="Lig_chan-Glu_bd"/>
    <property type="match status" value="1"/>
</dbReference>
<dbReference type="Proteomes" id="UP000471633">
    <property type="component" value="Unassembled WGS sequence"/>
</dbReference>
<dbReference type="GO" id="GO:0015276">
    <property type="term" value="F:ligand-gated monoatomic ion channel activity"/>
    <property type="evidence" value="ECO:0007669"/>
    <property type="project" value="InterPro"/>
</dbReference>
<evidence type="ECO:0000256" key="2">
    <source>
        <dbReference type="ARBA" id="ARBA00022448"/>
    </source>
</evidence>
<evidence type="ECO:0000256" key="15">
    <source>
        <dbReference type="ARBA" id="ARBA00034100"/>
    </source>
</evidence>
<dbReference type="InterPro" id="IPR001828">
    <property type="entry name" value="ANF_lig-bd_rcpt"/>
</dbReference>
<dbReference type="GO" id="GO:0043226">
    <property type="term" value="C:organelle"/>
    <property type="evidence" value="ECO:0007669"/>
    <property type="project" value="UniProtKB-ARBA"/>
</dbReference>
<dbReference type="InterPro" id="IPR001508">
    <property type="entry name" value="Iono_Glu_rcpt_met"/>
</dbReference>
<feature type="site" description="Crucial to convey clamshell closure to channel opening" evidence="17">
    <location>
        <position position="775"/>
    </location>
</feature>
<keyword evidence="10 19" id="KW-0675">Receptor</keyword>
<evidence type="ECO:0000313" key="20">
    <source>
        <dbReference type="Proteomes" id="UP000471633"/>
    </source>
</evidence>
<keyword evidence="7" id="KW-0175">Coiled coil</keyword>
<evidence type="ECO:0000256" key="7">
    <source>
        <dbReference type="ARBA" id="ARBA00023054"/>
    </source>
</evidence>
<keyword evidence="8" id="KW-0406">Ion transport</keyword>
<dbReference type="FunFam" id="3.40.190.10:FF:000010">
    <property type="entry name" value="glutamate receptor ionotropic, NMDA 1 isoform X1"/>
    <property type="match status" value="1"/>
</dbReference>
<dbReference type="GO" id="GO:0038023">
    <property type="term" value="F:signaling receptor activity"/>
    <property type="evidence" value="ECO:0007669"/>
    <property type="project" value="InterPro"/>
</dbReference>
<keyword evidence="2" id="KW-0813">Transport</keyword>
<dbReference type="Gene3D" id="1.10.287.70">
    <property type="match status" value="1"/>
</dbReference>
<evidence type="ECO:0000256" key="9">
    <source>
        <dbReference type="ARBA" id="ARBA00023136"/>
    </source>
</evidence>
<reference evidence="19" key="2">
    <citation type="journal article" date="2019" name="Gigascience">
        <title>High-quality Schistosoma haematobium genome achieved by single-molecule and long-range sequencing.</title>
        <authorList>
            <person name="Stroehlein A.J."/>
            <person name="Korhonen P.K."/>
            <person name="Chong T.M."/>
            <person name="Lim Y.L."/>
            <person name="Chan K.G."/>
            <person name="Webster B."/>
            <person name="Rollinson D."/>
            <person name="Brindley P.J."/>
            <person name="Gasser R.B."/>
            <person name="Young N.D."/>
        </authorList>
    </citation>
    <scope>NUCLEOTIDE SEQUENCE</scope>
</reference>
<dbReference type="SMART" id="SM00918">
    <property type="entry name" value="Lig_chan-Glu_bd"/>
    <property type="match status" value="1"/>
</dbReference>
<evidence type="ECO:0000256" key="14">
    <source>
        <dbReference type="ARBA" id="ARBA00023303"/>
    </source>
</evidence>
<keyword evidence="6" id="KW-0770">Synapse</keyword>
<feature type="binding site" evidence="16">
    <location>
        <position position="597"/>
    </location>
    <ligand>
        <name>L-glutamate</name>
        <dbReference type="ChEBI" id="CHEBI:29985"/>
    </ligand>
</feature>
<name>A0A6A5DAD6_SCHHA</name>
<feature type="disulfide bond" evidence="18">
    <location>
        <begin position="855"/>
        <end position="911"/>
    </location>
</feature>
<evidence type="ECO:0000256" key="8">
    <source>
        <dbReference type="ARBA" id="ARBA00023065"/>
    </source>
</evidence>
<evidence type="ECO:0000256" key="13">
    <source>
        <dbReference type="ARBA" id="ARBA00023286"/>
    </source>
</evidence>
<dbReference type="SUPFAM" id="SSF81324">
    <property type="entry name" value="Voltage-gated potassium channels"/>
    <property type="match status" value="1"/>
</dbReference>
<organism evidence="19 20">
    <name type="scientific">Schistosoma haematobium</name>
    <name type="common">Blood fluke</name>
    <dbReference type="NCBI Taxonomy" id="6185"/>
    <lineage>
        <taxon>Eukaryota</taxon>
        <taxon>Metazoa</taxon>
        <taxon>Spiralia</taxon>
        <taxon>Lophotrochozoa</taxon>
        <taxon>Platyhelminthes</taxon>
        <taxon>Trematoda</taxon>
        <taxon>Digenea</taxon>
        <taxon>Strigeidida</taxon>
        <taxon>Schistosomatoidea</taxon>
        <taxon>Schistosomatidae</taxon>
        <taxon>Schistosoma</taxon>
    </lineage>
</organism>
<dbReference type="KEGG" id="shx:MS3_00002942"/>
<keyword evidence="18" id="KW-1015">Disulfide bond</keyword>
<dbReference type="Gene3D" id="3.40.190.10">
    <property type="entry name" value="Periplasmic binding protein-like II"/>
    <property type="match status" value="2"/>
</dbReference>
<evidence type="ECO:0000256" key="11">
    <source>
        <dbReference type="ARBA" id="ARBA00023180"/>
    </source>
</evidence>
<sequence length="1212" mass="137014">MIAYHSLIILVLLNRSNCLEFTIGALLSDDEVISGFKRMVSSVRDSVYDDAITFKAAGETLALNALKATNQVCNLFNSSEGRMFALIISHPNGAPGSAPLSVSFTCAFYHLPVIGVSARHSIFSDKYSHGSFLRTVPPFSNEASVWVDLIKAFGWREVCVIHSDDHDAKKVLSYLESASQRGIDFKITRQVAINTDEEDAAQMKDFISLLQPVRNEQTRVILLFLRCKFAEYVFLAARKLGMLEAEWAWIVTEQALDASNIPNGVIGVRLLQVTELDHVADAVRIATQSILHLVRTDYDAMKHLYSVKACSDNPSEIQSKSKLPGKSTYMWKDYAAKLFRDMLAMNLTDGRTGHLEFNEYGDRIKPIYDIVNAQITNQDINNLSAQKSFEFERPTLVSVGSYGVHQPTPMEWLSDEPHPSLLSINLSKLIWPGNSIVKRQQLVCIQRANDGKCQKTEKRLVHAAPISFKKKTHLKVVTIESIPFVQTRPKLTDKCNESDDPLVFKTEIECTHTDPTTGVKKHYCCYGYCIDLLRLLANRTGLELTSTPFTYDLHLVGDGQIGDVDENETHKWTGIIGEILSGTADLAVAPVSITPERAARVEFTKPFKYLGITILVKRERARSNLGSFLQPFESSLWVLVALSVHVVAFVLYLLDHFSPFSRTNSDLDMSVDGSGSHSTLRQFDNEKQTNDKNTLTLTHLRQQQQKEDEEGMNLSSAVYFAWAVLLNSGIGEGTPHSFSARVLGMVWAGFAMIIVASYTANLAAFLVLDRPEASISGIDDVRLRNPQKDFLFATIRGSPVEMYFKRQVEFATMYRVMETNNYDSVEEAIQAIKSGSLKAFIWDSARLNYEVSIDCELITAGEVFGRNSYGLVMKKNNPWLYELSQAVLNFHERGIMETLDTKWIHIKSNNCERTESSPATLGLTNMAGVFIMIGMGLVAGAILTFVEVLCTKRKCEQKKKHELSTSTIQQWRDAVQKRQNERYFMNTMDKQMQLCHNTEISFDDVIHHSVAVDKNNLDSSSIYCTNMKDKQSNNPKPNLSMNMKEKYSVIEDDLLSTKGRITRKRKASDYSCDDDDDDGDNDALDSSLSFAMQTSKNNLKQISEKYCVTTYRCDQVNNHENNDNVGLEQEEDQVGQEGYEEEEFSELIHRSGTFTANNNMNNINHYQRSNIISAGRKKFIIFSMKVEEIVEFYFRSRVRIFCEIFDKIWIDH</sequence>
<dbReference type="InterPro" id="IPR015683">
    <property type="entry name" value="Ionotropic_Glu_rcpt"/>
</dbReference>
<dbReference type="CTD" id="24588597"/>